<sequence length="108" mass="12944">MTELNRNYKKQISKQYESHFLELRVIVNSFDPLGLVAGGAPENEHDNITQKLISLLYDDRLDEVKSLLKDCYEEYGFNTKEEINEKFKNKIESTYKQVEDWYKQFRQI</sequence>
<dbReference type="RefSeq" id="WP_133233653.1">
    <property type="nucleotide sequence ID" value="NZ_SMRT01000015.1"/>
</dbReference>
<evidence type="ECO:0000313" key="1">
    <source>
        <dbReference type="EMBL" id="TDF93829.1"/>
    </source>
</evidence>
<organism evidence="1 2">
    <name type="scientific">Paenibacillus piri</name>
    <dbReference type="NCBI Taxonomy" id="2547395"/>
    <lineage>
        <taxon>Bacteria</taxon>
        <taxon>Bacillati</taxon>
        <taxon>Bacillota</taxon>
        <taxon>Bacilli</taxon>
        <taxon>Bacillales</taxon>
        <taxon>Paenibacillaceae</taxon>
        <taxon>Paenibacillus</taxon>
    </lineage>
</organism>
<reference evidence="1 2" key="1">
    <citation type="submission" date="2019-03" db="EMBL/GenBank/DDBJ databases">
        <title>This is whole genome sequence of Paenibacillus sp MS74 strain.</title>
        <authorList>
            <person name="Trinh H.N."/>
        </authorList>
    </citation>
    <scope>NUCLEOTIDE SEQUENCE [LARGE SCALE GENOMIC DNA]</scope>
    <source>
        <strain evidence="1 2">MS74</strain>
    </source>
</reference>
<evidence type="ECO:0000313" key="2">
    <source>
        <dbReference type="Proteomes" id="UP000295636"/>
    </source>
</evidence>
<keyword evidence="2" id="KW-1185">Reference proteome</keyword>
<dbReference type="OrthoDB" id="2665787at2"/>
<proteinExistence type="predicted"/>
<protein>
    <submittedName>
        <fullName evidence="1">Uncharacterized protein</fullName>
    </submittedName>
</protein>
<name>A0A4R5KEK7_9BACL</name>
<dbReference type="Proteomes" id="UP000295636">
    <property type="component" value="Unassembled WGS sequence"/>
</dbReference>
<comment type="caution">
    <text evidence="1">The sequence shown here is derived from an EMBL/GenBank/DDBJ whole genome shotgun (WGS) entry which is preliminary data.</text>
</comment>
<dbReference type="EMBL" id="SMRT01000015">
    <property type="protein sequence ID" value="TDF93829.1"/>
    <property type="molecule type" value="Genomic_DNA"/>
</dbReference>
<accession>A0A4R5KEK7</accession>
<gene>
    <name evidence="1" type="ORF">E1757_25950</name>
</gene>
<dbReference type="AlphaFoldDB" id="A0A4R5KEK7"/>